<evidence type="ECO:0000313" key="1">
    <source>
        <dbReference type="EMBL" id="TEB29468.1"/>
    </source>
</evidence>
<dbReference type="Proteomes" id="UP000298030">
    <property type="component" value="Unassembled WGS sequence"/>
</dbReference>
<keyword evidence="2" id="KW-1185">Reference proteome</keyword>
<reference evidence="1 2" key="1">
    <citation type="journal article" date="2019" name="Nat. Ecol. Evol.">
        <title>Megaphylogeny resolves global patterns of mushroom evolution.</title>
        <authorList>
            <person name="Varga T."/>
            <person name="Krizsan K."/>
            <person name="Foldi C."/>
            <person name="Dima B."/>
            <person name="Sanchez-Garcia M."/>
            <person name="Sanchez-Ramirez S."/>
            <person name="Szollosi G.J."/>
            <person name="Szarkandi J.G."/>
            <person name="Papp V."/>
            <person name="Albert L."/>
            <person name="Andreopoulos W."/>
            <person name="Angelini C."/>
            <person name="Antonin V."/>
            <person name="Barry K.W."/>
            <person name="Bougher N.L."/>
            <person name="Buchanan P."/>
            <person name="Buyck B."/>
            <person name="Bense V."/>
            <person name="Catcheside P."/>
            <person name="Chovatia M."/>
            <person name="Cooper J."/>
            <person name="Damon W."/>
            <person name="Desjardin D."/>
            <person name="Finy P."/>
            <person name="Geml J."/>
            <person name="Haridas S."/>
            <person name="Hughes K."/>
            <person name="Justo A."/>
            <person name="Karasinski D."/>
            <person name="Kautmanova I."/>
            <person name="Kiss B."/>
            <person name="Kocsube S."/>
            <person name="Kotiranta H."/>
            <person name="LaButti K.M."/>
            <person name="Lechner B.E."/>
            <person name="Liimatainen K."/>
            <person name="Lipzen A."/>
            <person name="Lukacs Z."/>
            <person name="Mihaltcheva S."/>
            <person name="Morgado L.N."/>
            <person name="Niskanen T."/>
            <person name="Noordeloos M.E."/>
            <person name="Ohm R.A."/>
            <person name="Ortiz-Santana B."/>
            <person name="Ovrebo C."/>
            <person name="Racz N."/>
            <person name="Riley R."/>
            <person name="Savchenko A."/>
            <person name="Shiryaev A."/>
            <person name="Soop K."/>
            <person name="Spirin V."/>
            <person name="Szebenyi C."/>
            <person name="Tomsovsky M."/>
            <person name="Tulloss R.E."/>
            <person name="Uehling J."/>
            <person name="Grigoriev I.V."/>
            <person name="Vagvolgyi C."/>
            <person name="Papp T."/>
            <person name="Martin F.M."/>
            <person name="Miettinen O."/>
            <person name="Hibbett D.S."/>
            <person name="Nagy L.G."/>
        </authorList>
    </citation>
    <scope>NUCLEOTIDE SEQUENCE [LARGE SCALE GENOMIC DNA]</scope>
    <source>
        <strain evidence="1 2">FP101781</strain>
    </source>
</reference>
<protein>
    <submittedName>
        <fullName evidence="1">Uncharacterized protein</fullName>
    </submittedName>
</protein>
<dbReference type="EMBL" id="QPFP01000027">
    <property type="protein sequence ID" value="TEB29468.1"/>
    <property type="molecule type" value="Genomic_DNA"/>
</dbReference>
<sequence length="199" mass="21908">MGEIYSRTAKDLEAFPIPAAGAGSLPTVGRSSASFMKVCDCSNGKWLLCERKGTDKAEEMEEMLRGLQNNGSQTVTVQIHLTEDHGETIHCRKTIQREKGIALDKVYHSREQGCDFVPFFTLVKSSRMMRKGCEQAGVGFNCSLNGQCGRGYSSGDLAQTWLATVVAGLESLLKSPDLRKKKKLTVSQFRDAKMFVVCT</sequence>
<name>A0A4Y7T690_COPMI</name>
<gene>
    <name evidence="1" type="ORF">FA13DRAFT_1711073</name>
</gene>
<dbReference type="AlphaFoldDB" id="A0A4Y7T690"/>
<evidence type="ECO:0000313" key="2">
    <source>
        <dbReference type="Proteomes" id="UP000298030"/>
    </source>
</evidence>
<accession>A0A4Y7T690</accession>
<proteinExistence type="predicted"/>
<comment type="caution">
    <text evidence="1">The sequence shown here is derived from an EMBL/GenBank/DDBJ whole genome shotgun (WGS) entry which is preliminary data.</text>
</comment>
<organism evidence="1 2">
    <name type="scientific">Coprinellus micaceus</name>
    <name type="common">Glistening ink-cap mushroom</name>
    <name type="synonym">Coprinus micaceus</name>
    <dbReference type="NCBI Taxonomy" id="71717"/>
    <lineage>
        <taxon>Eukaryota</taxon>
        <taxon>Fungi</taxon>
        <taxon>Dikarya</taxon>
        <taxon>Basidiomycota</taxon>
        <taxon>Agaricomycotina</taxon>
        <taxon>Agaricomycetes</taxon>
        <taxon>Agaricomycetidae</taxon>
        <taxon>Agaricales</taxon>
        <taxon>Agaricineae</taxon>
        <taxon>Psathyrellaceae</taxon>
        <taxon>Coprinellus</taxon>
    </lineage>
</organism>